<organism evidence="1 2">
    <name type="scientific">Micavibrio aeruginosavorus</name>
    <dbReference type="NCBI Taxonomy" id="349221"/>
    <lineage>
        <taxon>Bacteria</taxon>
        <taxon>Pseudomonadati</taxon>
        <taxon>Bdellovibrionota</taxon>
        <taxon>Bdellovibrionia</taxon>
        <taxon>Bdellovibrionales</taxon>
        <taxon>Pseudobdellovibrionaceae</taxon>
        <taxon>Micavibrio</taxon>
    </lineage>
</organism>
<proteinExistence type="predicted"/>
<name>A0A2W4ZE43_9BACT</name>
<dbReference type="EMBL" id="QFNK01000352">
    <property type="protein sequence ID" value="PZO79657.1"/>
    <property type="molecule type" value="Genomic_DNA"/>
</dbReference>
<reference evidence="1 2" key="1">
    <citation type="submission" date="2017-08" db="EMBL/GenBank/DDBJ databases">
        <title>Infants hospitalized years apart are colonized by the same room-sourced microbial strains.</title>
        <authorList>
            <person name="Brooks B."/>
            <person name="Olm M.R."/>
            <person name="Firek B.A."/>
            <person name="Baker R."/>
            <person name="Thomas B.C."/>
            <person name="Morowitz M.J."/>
            <person name="Banfield J.F."/>
        </authorList>
    </citation>
    <scope>NUCLEOTIDE SEQUENCE [LARGE SCALE GENOMIC DNA]</scope>
    <source>
        <strain evidence="1">S2_018_000_R2_104</strain>
    </source>
</reference>
<gene>
    <name evidence="1" type="ORF">DI626_11525</name>
</gene>
<protein>
    <submittedName>
        <fullName evidence="1">Uncharacterized protein</fullName>
    </submittedName>
</protein>
<evidence type="ECO:0000313" key="1">
    <source>
        <dbReference type="EMBL" id="PZO79657.1"/>
    </source>
</evidence>
<comment type="caution">
    <text evidence="1">The sequence shown here is derived from an EMBL/GenBank/DDBJ whole genome shotgun (WGS) entry which is preliminary data.</text>
</comment>
<evidence type="ECO:0000313" key="2">
    <source>
        <dbReference type="Proteomes" id="UP000249557"/>
    </source>
</evidence>
<dbReference type="AlphaFoldDB" id="A0A2W4ZE43"/>
<sequence>MDYKFSEVVKNESGDLRIIFANSARNTIEMSVDHFCKYLPHDDHMPRIRAVELSYAAAAVICKGYDWSPAA</sequence>
<accession>A0A2W4ZE43</accession>
<dbReference type="Proteomes" id="UP000249557">
    <property type="component" value="Unassembled WGS sequence"/>
</dbReference>